<evidence type="ECO:0000256" key="10">
    <source>
        <dbReference type="ARBA" id="ARBA00048873"/>
    </source>
</evidence>
<dbReference type="PRINTS" id="PR00081">
    <property type="entry name" value="GDHRDH"/>
</dbReference>
<sequence length="239" mass="26798">MSQVVVITGIGKRLGFQLAQTLQQEGYQVVGTYRTEYPTLSLLRELGAHLHQVDFYHQEQVDRFIALLLQHYPTLRAVIHNASEWRPDPNGKHNIHATAADVMHRMMTVHAAVPYQVNLALQDRLRENGHADIIHIGDFVAEKGSKKHIAYAASKAAMNNLTLSFASLLAPNVNVNSISPALLKFNPEDDETYKQKALAKALLPREAGFNEIIEGVKMLLNSRFMTGRNLQFDGGRHLK</sequence>
<reference evidence="12 13" key="1">
    <citation type="submission" date="2014-12" db="EMBL/GenBank/DDBJ databases">
        <title>Genome sequencing of Photobacterium gaetbulicola AD005a.</title>
        <authorList>
            <person name="Adrian T.G.S."/>
            <person name="Chan K.G."/>
        </authorList>
    </citation>
    <scope>NUCLEOTIDE SEQUENCE [LARGE SCALE GENOMIC DNA]</scope>
    <source>
        <strain evidence="12 13">AD005a</strain>
    </source>
</reference>
<dbReference type="PROSITE" id="PS00061">
    <property type="entry name" value="ADH_SHORT"/>
    <property type="match status" value="1"/>
</dbReference>
<dbReference type="Pfam" id="PF13561">
    <property type="entry name" value="adh_short_C2"/>
    <property type="match status" value="1"/>
</dbReference>
<dbReference type="Gene3D" id="3.40.50.720">
    <property type="entry name" value="NAD(P)-binding Rossmann-like Domain"/>
    <property type="match status" value="1"/>
</dbReference>
<evidence type="ECO:0000256" key="11">
    <source>
        <dbReference type="ARBA" id="ARBA00049376"/>
    </source>
</evidence>
<dbReference type="RefSeq" id="WP_039463055.1">
    <property type="nucleotide sequence ID" value="NZ_JWLZ01000162.1"/>
</dbReference>
<dbReference type="InterPro" id="IPR020904">
    <property type="entry name" value="Sc_DH/Rdtase_CS"/>
</dbReference>
<comment type="catalytic activity">
    <reaction evidence="11">
        <text>7,8-dihydromonapterin + NADPH + H(+) = 5,6,7,8-tetrahydromonapterin + NADP(+)</text>
        <dbReference type="Rhea" id="RHEA:34847"/>
        <dbReference type="ChEBI" id="CHEBI:15378"/>
        <dbReference type="ChEBI" id="CHEBI:57783"/>
        <dbReference type="ChEBI" id="CHEBI:58349"/>
        <dbReference type="ChEBI" id="CHEBI:71175"/>
        <dbReference type="ChEBI" id="CHEBI:71177"/>
        <dbReference type="EC" id="1.5.1.50"/>
    </reaction>
</comment>
<evidence type="ECO:0000256" key="8">
    <source>
        <dbReference type="ARBA" id="ARBA00039631"/>
    </source>
</evidence>
<evidence type="ECO:0000313" key="13">
    <source>
        <dbReference type="Proteomes" id="UP000031278"/>
    </source>
</evidence>
<comment type="caution">
    <text evidence="12">The sequence shown here is derived from an EMBL/GenBank/DDBJ whole genome shotgun (WGS) entry which is preliminary data.</text>
</comment>
<keyword evidence="2" id="KW-0554">One-carbon metabolism</keyword>
<dbReference type="PANTHER" id="PTHR43639">
    <property type="entry name" value="OXIDOREDUCTASE, SHORT-CHAIN DEHYDROGENASE/REDUCTASE FAMILY (AFU_ORTHOLOGUE AFUA_5G02870)"/>
    <property type="match status" value="1"/>
</dbReference>
<comment type="function">
    <text evidence="5">Catalyzes the reduction of dihydromonapterin to tetrahydromonapterin. Also has lower activity with dihydrofolate.</text>
</comment>
<keyword evidence="3" id="KW-0521">NADP</keyword>
<name>A0A0B9GWF9_9GAMM</name>
<gene>
    <name evidence="12" type="ORF">RJ45_13840</name>
</gene>
<proteinExistence type="inferred from homology"/>
<dbReference type="GO" id="GO:0006730">
    <property type="term" value="P:one-carbon metabolic process"/>
    <property type="evidence" value="ECO:0007669"/>
    <property type="project" value="UniProtKB-KW"/>
</dbReference>
<dbReference type="NCBIfam" id="NF005066">
    <property type="entry name" value="PRK06483.1"/>
    <property type="match status" value="1"/>
</dbReference>
<organism evidence="12 13">
    <name type="scientific">Photobacterium gaetbulicola</name>
    <dbReference type="NCBI Taxonomy" id="1295392"/>
    <lineage>
        <taxon>Bacteria</taxon>
        <taxon>Pseudomonadati</taxon>
        <taxon>Pseudomonadota</taxon>
        <taxon>Gammaproteobacteria</taxon>
        <taxon>Vibrionales</taxon>
        <taxon>Vibrionaceae</taxon>
        <taxon>Photobacterium</taxon>
    </lineage>
</organism>
<evidence type="ECO:0000256" key="3">
    <source>
        <dbReference type="ARBA" id="ARBA00022857"/>
    </source>
</evidence>
<protein>
    <recommendedName>
        <fullName evidence="8">Dihydromonapterin reductase</fullName>
        <ecNumber evidence="1">1.5.1.3</ecNumber>
        <ecNumber evidence="7">1.5.1.50</ecNumber>
    </recommendedName>
    <alternativeName>
        <fullName evidence="9">Dihydrofolate reductase</fullName>
    </alternativeName>
</protein>
<evidence type="ECO:0000256" key="6">
    <source>
        <dbReference type="ARBA" id="ARBA00038212"/>
    </source>
</evidence>
<comment type="similarity">
    <text evidence="6">Belongs to the short-chain dehydrogenases/reductases (SDR) family. FolM subfamily.</text>
</comment>
<dbReference type="GO" id="GO:0004146">
    <property type="term" value="F:dihydrofolate reductase activity"/>
    <property type="evidence" value="ECO:0007669"/>
    <property type="project" value="UniProtKB-EC"/>
</dbReference>
<evidence type="ECO:0000256" key="2">
    <source>
        <dbReference type="ARBA" id="ARBA00022563"/>
    </source>
</evidence>
<dbReference type="EMBL" id="JWLZ01000162">
    <property type="protein sequence ID" value="KHT63071.1"/>
    <property type="molecule type" value="Genomic_DNA"/>
</dbReference>
<evidence type="ECO:0000256" key="1">
    <source>
        <dbReference type="ARBA" id="ARBA00012856"/>
    </source>
</evidence>
<evidence type="ECO:0000256" key="7">
    <source>
        <dbReference type="ARBA" id="ARBA00039145"/>
    </source>
</evidence>
<evidence type="ECO:0000256" key="4">
    <source>
        <dbReference type="ARBA" id="ARBA00023002"/>
    </source>
</evidence>
<keyword evidence="4" id="KW-0560">Oxidoreductase</keyword>
<dbReference type="SUPFAM" id="SSF51735">
    <property type="entry name" value="NAD(P)-binding Rossmann-fold domains"/>
    <property type="match status" value="1"/>
</dbReference>
<dbReference type="EC" id="1.5.1.3" evidence="1"/>
<comment type="catalytic activity">
    <reaction evidence="10">
        <text>(6S)-5,6,7,8-tetrahydrofolate + NADP(+) = 7,8-dihydrofolate + NADPH + H(+)</text>
        <dbReference type="Rhea" id="RHEA:15009"/>
        <dbReference type="ChEBI" id="CHEBI:15378"/>
        <dbReference type="ChEBI" id="CHEBI:57451"/>
        <dbReference type="ChEBI" id="CHEBI:57453"/>
        <dbReference type="ChEBI" id="CHEBI:57783"/>
        <dbReference type="ChEBI" id="CHEBI:58349"/>
        <dbReference type="EC" id="1.5.1.3"/>
    </reaction>
</comment>
<dbReference type="PANTHER" id="PTHR43639:SF6">
    <property type="entry name" value="DIHYDROMONAPTERIN REDUCTASE"/>
    <property type="match status" value="1"/>
</dbReference>
<dbReference type="InterPro" id="IPR036291">
    <property type="entry name" value="NAD(P)-bd_dom_sf"/>
</dbReference>
<dbReference type="EC" id="1.5.1.50" evidence="7"/>
<dbReference type="AlphaFoldDB" id="A0A0B9GWF9"/>
<dbReference type="Proteomes" id="UP000031278">
    <property type="component" value="Unassembled WGS sequence"/>
</dbReference>
<evidence type="ECO:0000256" key="9">
    <source>
        <dbReference type="ARBA" id="ARBA00042299"/>
    </source>
</evidence>
<dbReference type="InterPro" id="IPR002347">
    <property type="entry name" value="SDR_fam"/>
</dbReference>
<evidence type="ECO:0000313" key="12">
    <source>
        <dbReference type="EMBL" id="KHT63071.1"/>
    </source>
</evidence>
<accession>A0A0B9GWF9</accession>
<evidence type="ECO:0000256" key="5">
    <source>
        <dbReference type="ARBA" id="ARBA00037508"/>
    </source>
</evidence>